<reference evidence="1" key="2">
    <citation type="submission" date="2022-06" db="UniProtKB">
        <authorList>
            <consortium name="EnsemblMetazoa"/>
        </authorList>
    </citation>
    <scope>IDENTIFICATION</scope>
    <source>
        <strain evidence="1">PS312</strain>
    </source>
</reference>
<dbReference type="InterPro" id="IPR003677">
    <property type="entry name" value="ANIS5_cation-bd"/>
</dbReference>
<dbReference type="EnsemblMetazoa" id="PPA18631.1">
    <property type="protein sequence ID" value="PPA18631.1"/>
    <property type="gene ID" value="WBGene00108185"/>
</dbReference>
<accession>A0A2A6C3W5</accession>
<name>A0A2A6C3W5_PRIPA</name>
<dbReference type="PANTHER" id="PTHR21593">
    <property type="entry name" value="PRION-LIKE- Q/N-RICH -DOMAIN-BEARING PROTEIN PROTEIN"/>
    <property type="match status" value="1"/>
</dbReference>
<dbReference type="AlphaFoldDB" id="A0A2A6C3W5"/>
<evidence type="ECO:0000313" key="1">
    <source>
        <dbReference type="EnsemblMetazoa" id="PPA18631.1"/>
    </source>
</evidence>
<dbReference type="InterPro" id="IPR052823">
    <property type="entry name" value="SXP/RAL-2_related"/>
</dbReference>
<protein>
    <submittedName>
        <fullName evidence="1">DUF148 domain-containing protein</fullName>
    </submittedName>
</protein>
<sequence length="227" mass="26191">MLRLLLFSSLFVVTCVFTIKSDQSVDDYGFIDQGYDIVSPFGYPDVNGRHGHHHGHHFPFYPPFLRNVSASARREFFRIIFDRNLTKGEIKKKVGEWAVKNHIEAQVKAYHEKIVAYFTQHHKNVTAAIGKLQKAYESLTSIIKDDSLTRHQTYVKIHDLFISYPRELRSLLYATRPLPPHRRPHEEEDGDYSDEITESTDGFGPLPTGLKFKGIGPVRVHTNRVEN</sequence>
<proteinExistence type="predicted"/>
<evidence type="ECO:0000313" key="2">
    <source>
        <dbReference type="Proteomes" id="UP000005239"/>
    </source>
</evidence>
<accession>A0A8R1UE16</accession>
<organism evidence="1 2">
    <name type="scientific">Pristionchus pacificus</name>
    <name type="common">Parasitic nematode worm</name>
    <dbReference type="NCBI Taxonomy" id="54126"/>
    <lineage>
        <taxon>Eukaryota</taxon>
        <taxon>Metazoa</taxon>
        <taxon>Ecdysozoa</taxon>
        <taxon>Nematoda</taxon>
        <taxon>Chromadorea</taxon>
        <taxon>Rhabditida</taxon>
        <taxon>Rhabditina</taxon>
        <taxon>Diplogasteromorpha</taxon>
        <taxon>Diplogasteroidea</taxon>
        <taxon>Neodiplogasteridae</taxon>
        <taxon>Pristionchus</taxon>
    </lineage>
</organism>
<dbReference type="Proteomes" id="UP000005239">
    <property type="component" value="Unassembled WGS sequence"/>
</dbReference>
<dbReference type="Pfam" id="PF02520">
    <property type="entry name" value="ANIS5_cation-bd"/>
    <property type="match status" value="1"/>
</dbReference>
<reference evidence="2" key="1">
    <citation type="journal article" date="2008" name="Nat. Genet.">
        <title>The Pristionchus pacificus genome provides a unique perspective on nematode lifestyle and parasitism.</title>
        <authorList>
            <person name="Dieterich C."/>
            <person name="Clifton S.W."/>
            <person name="Schuster L.N."/>
            <person name="Chinwalla A."/>
            <person name="Delehaunty K."/>
            <person name="Dinkelacker I."/>
            <person name="Fulton L."/>
            <person name="Fulton R."/>
            <person name="Godfrey J."/>
            <person name="Minx P."/>
            <person name="Mitreva M."/>
            <person name="Roeseler W."/>
            <person name="Tian H."/>
            <person name="Witte H."/>
            <person name="Yang S.P."/>
            <person name="Wilson R.K."/>
            <person name="Sommer R.J."/>
        </authorList>
    </citation>
    <scope>NUCLEOTIDE SEQUENCE [LARGE SCALE GENOMIC DNA]</scope>
    <source>
        <strain evidence="2">PS312</strain>
    </source>
</reference>
<keyword evidence="2" id="KW-1185">Reference proteome</keyword>
<dbReference type="PANTHER" id="PTHR21593:SF36">
    <property type="entry name" value="DUF148 DOMAIN-CONTAINING PROTEIN-RELATED"/>
    <property type="match status" value="1"/>
</dbReference>
<gene>
    <name evidence="1" type="primary">WBGene00108185</name>
</gene>